<evidence type="ECO:0000313" key="10">
    <source>
        <dbReference type="Proteomes" id="UP000644756"/>
    </source>
</evidence>
<dbReference type="Pfam" id="PF16355">
    <property type="entry name" value="DUF4982"/>
    <property type="match status" value="1"/>
</dbReference>
<evidence type="ECO:0000256" key="2">
    <source>
        <dbReference type="ARBA" id="ARBA00022801"/>
    </source>
</evidence>
<dbReference type="Gene3D" id="3.20.20.80">
    <property type="entry name" value="Glycosidases"/>
    <property type="match status" value="1"/>
</dbReference>
<dbReference type="Pfam" id="PF00703">
    <property type="entry name" value="Glyco_hydro_2"/>
    <property type="match status" value="1"/>
</dbReference>
<reference evidence="9" key="2">
    <citation type="submission" date="2020-09" db="EMBL/GenBank/DDBJ databases">
        <authorList>
            <person name="Sun Q."/>
            <person name="Zhou Y."/>
        </authorList>
    </citation>
    <scope>NUCLEOTIDE SEQUENCE</scope>
    <source>
        <strain evidence="9">CGMCC 1.12987</strain>
    </source>
</reference>
<feature type="domain" description="Glycoside hydrolase family 2" evidence="8">
    <location>
        <begin position="682"/>
        <end position="779"/>
    </location>
</feature>
<dbReference type="Gene3D" id="2.60.120.260">
    <property type="entry name" value="Galactose-binding domain-like"/>
    <property type="match status" value="1"/>
</dbReference>
<evidence type="ECO:0000259" key="6">
    <source>
        <dbReference type="Pfam" id="PF02837"/>
    </source>
</evidence>
<reference evidence="9" key="1">
    <citation type="journal article" date="2014" name="Int. J. Syst. Evol. Microbiol.">
        <title>Complete genome sequence of Corynebacterium casei LMG S-19264T (=DSM 44701T), isolated from a smear-ripened cheese.</title>
        <authorList>
            <consortium name="US DOE Joint Genome Institute (JGI-PGF)"/>
            <person name="Walter F."/>
            <person name="Albersmeier A."/>
            <person name="Kalinowski J."/>
            <person name="Ruckert C."/>
        </authorList>
    </citation>
    <scope>NUCLEOTIDE SEQUENCE</scope>
    <source>
        <strain evidence="9">CGMCC 1.12987</strain>
    </source>
</reference>
<dbReference type="PANTHER" id="PTHR42732:SF1">
    <property type="entry name" value="BETA-MANNOSIDASE"/>
    <property type="match status" value="1"/>
</dbReference>
<dbReference type="SUPFAM" id="SSF51445">
    <property type="entry name" value="(Trans)glycosidases"/>
    <property type="match status" value="1"/>
</dbReference>
<evidence type="ECO:0000259" key="5">
    <source>
        <dbReference type="Pfam" id="PF02836"/>
    </source>
</evidence>
<feature type="domain" description="Glycoside hydrolase family 2 immunoglobulin-like beta-sandwich" evidence="4">
    <location>
        <begin position="177"/>
        <end position="280"/>
    </location>
</feature>
<dbReference type="InterPro" id="IPR006104">
    <property type="entry name" value="Glyco_hydro_2_N"/>
</dbReference>
<keyword evidence="3" id="KW-0326">Glycosidase</keyword>
<dbReference type="Gene3D" id="2.60.40.10">
    <property type="entry name" value="Immunoglobulins"/>
    <property type="match status" value="3"/>
</dbReference>
<dbReference type="InterPro" id="IPR023232">
    <property type="entry name" value="Glyco_hydro_2_AS"/>
</dbReference>
<dbReference type="PROSITE" id="PS00608">
    <property type="entry name" value="GLYCOSYL_HYDROL_F2_2"/>
    <property type="match status" value="1"/>
</dbReference>
<proteinExistence type="inferred from homology"/>
<keyword evidence="2" id="KW-0378">Hydrolase</keyword>
<dbReference type="Pfam" id="PF18565">
    <property type="entry name" value="Glyco_hydro2_C5"/>
    <property type="match status" value="1"/>
</dbReference>
<name>A0A917G7I7_9BACL</name>
<organism evidence="9 10">
    <name type="scientific">Paenibacillus abyssi</name>
    <dbReference type="NCBI Taxonomy" id="1340531"/>
    <lineage>
        <taxon>Bacteria</taxon>
        <taxon>Bacillati</taxon>
        <taxon>Bacillota</taxon>
        <taxon>Bacilli</taxon>
        <taxon>Bacillales</taxon>
        <taxon>Paenibacillaceae</taxon>
        <taxon>Paenibacillus</taxon>
    </lineage>
</organism>
<evidence type="ECO:0000259" key="4">
    <source>
        <dbReference type="Pfam" id="PF00703"/>
    </source>
</evidence>
<dbReference type="Pfam" id="PF02836">
    <property type="entry name" value="Glyco_hydro_2_C"/>
    <property type="match status" value="1"/>
</dbReference>
<dbReference type="Proteomes" id="UP000644756">
    <property type="component" value="Unassembled WGS sequence"/>
</dbReference>
<dbReference type="PANTHER" id="PTHR42732">
    <property type="entry name" value="BETA-GALACTOSIDASE"/>
    <property type="match status" value="1"/>
</dbReference>
<dbReference type="Pfam" id="PF02837">
    <property type="entry name" value="Glyco_hydro_2_N"/>
    <property type="match status" value="1"/>
</dbReference>
<dbReference type="InterPro" id="IPR013783">
    <property type="entry name" value="Ig-like_fold"/>
</dbReference>
<feature type="domain" description="Glycosyl hydrolases family 2 sugar binding" evidence="6">
    <location>
        <begin position="16"/>
        <end position="164"/>
    </location>
</feature>
<feature type="domain" description="DUF4982" evidence="7">
    <location>
        <begin position="610"/>
        <end position="666"/>
    </location>
</feature>
<dbReference type="InterPro" id="IPR006103">
    <property type="entry name" value="Glyco_hydro_2_cat"/>
</dbReference>
<evidence type="ECO:0000259" key="7">
    <source>
        <dbReference type="Pfam" id="PF16355"/>
    </source>
</evidence>
<sequence length="790" mass="89473">MPESNSKLRVREVISFDKNWRFSKDDPEGAETGGFDDSDWRTLNVPHDWSIEEPFDPDMESGGTQGYLPRRAVAWYRKRFTLPSGQRAKRIAVRFDGVHNHSQVWVNGVCVGYRPYGYVSYQYDITPYLVEDGENVIAVKVDNTSPLTDRWYSGSGIYRHVWLVVTEPLHVVPWGTYVTASGISAEAATLHVQTEFVNHFDRRSECEVLTQVRDEAGHIIAEQKKPHVLEPGERGTVHQSLQLESPKLWSPDTPDLYEVYSSIIMNGEAVDDEVTAIGIREAVFDNGRGFLLNGKPLKLKGVCLHHDLGSLGAAFHERAMERRHRVLKEMGCNAIRFAHNPMAPELLDICDRMGFLVIDEAFDKWKSLSYEPIFDQWWKLDLEAMIRSDRNHACVILWSVGNEVERQGSPEMIDILARLAAYCRELDPSRPVTCAFEPHNWPRTLFHGPIEEKVKVMKTLAEHVDILALNYQEQWYEHYREAIPDKLILGAESFPYFRGNGNVLKSFVPMNPWFDVTNHDYVVGQFVWPGIDYLGETSFPYKGWNAGLIDTCGFRKPISYLHESLWSDRPMVRIAVLDDSLPVRNPARWTAHWHAPKMISGWTYPGHENQLLQLATFTNCESVELVLNGESLGVKNLEDFPNHIMTWFVPYAQGTLEAIGRTNGELCATHQLRTAGAAHRVALRPEREELTADGIDLVHVEVNIVDADGILVPNAEVKVEFELAGEGRIVGIDSGNLASDEPYQGMARTTFFGKCLVIIQSSEMPGTIELRARADGLFADTAIIATYNVH</sequence>
<dbReference type="InterPro" id="IPR036156">
    <property type="entry name" value="Beta-gal/glucu_dom_sf"/>
</dbReference>
<dbReference type="InterPro" id="IPR051913">
    <property type="entry name" value="GH2_Domain-Containing"/>
</dbReference>
<evidence type="ECO:0000313" key="9">
    <source>
        <dbReference type="EMBL" id="GGG26956.1"/>
    </source>
</evidence>
<accession>A0A917G7I7</accession>
<evidence type="ECO:0000256" key="1">
    <source>
        <dbReference type="ARBA" id="ARBA00007401"/>
    </source>
</evidence>
<dbReference type="InterPro" id="IPR008979">
    <property type="entry name" value="Galactose-bd-like_sf"/>
</dbReference>
<dbReference type="AlphaFoldDB" id="A0A917G7I7"/>
<dbReference type="InterPro" id="IPR040605">
    <property type="entry name" value="Glyco_hydro2_dom5"/>
</dbReference>
<protein>
    <submittedName>
        <fullName evidence="9">Beta-galactosidase</fullName>
    </submittedName>
</protein>
<dbReference type="GO" id="GO:0005975">
    <property type="term" value="P:carbohydrate metabolic process"/>
    <property type="evidence" value="ECO:0007669"/>
    <property type="project" value="InterPro"/>
</dbReference>
<comment type="similarity">
    <text evidence="1">Belongs to the glycosyl hydrolase 2 family.</text>
</comment>
<feature type="domain" description="Glycoside hydrolase family 2 catalytic" evidence="5">
    <location>
        <begin position="289"/>
        <end position="479"/>
    </location>
</feature>
<dbReference type="RefSeq" id="WP_188533748.1">
    <property type="nucleotide sequence ID" value="NZ_BMGR01000029.1"/>
</dbReference>
<dbReference type="PRINTS" id="PR00132">
    <property type="entry name" value="GLHYDRLASE2"/>
</dbReference>
<dbReference type="SUPFAM" id="SSF49785">
    <property type="entry name" value="Galactose-binding domain-like"/>
    <property type="match status" value="1"/>
</dbReference>
<dbReference type="SUPFAM" id="SSF49303">
    <property type="entry name" value="beta-Galactosidase/glucuronidase domain"/>
    <property type="match status" value="1"/>
</dbReference>
<evidence type="ECO:0000256" key="3">
    <source>
        <dbReference type="ARBA" id="ARBA00023295"/>
    </source>
</evidence>
<gene>
    <name evidence="9" type="ORF">GCM10010916_49200</name>
</gene>
<comment type="caution">
    <text evidence="9">The sequence shown here is derived from an EMBL/GenBank/DDBJ whole genome shotgun (WGS) entry which is preliminary data.</text>
</comment>
<evidence type="ECO:0000259" key="8">
    <source>
        <dbReference type="Pfam" id="PF18565"/>
    </source>
</evidence>
<dbReference type="InterPro" id="IPR006101">
    <property type="entry name" value="Glyco_hydro_2"/>
</dbReference>
<dbReference type="InterPro" id="IPR017853">
    <property type="entry name" value="GH"/>
</dbReference>
<keyword evidence="10" id="KW-1185">Reference proteome</keyword>
<dbReference type="EMBL" id="BMGR01000029">
    <property type="protein sequence ID" value="GGG26956.1"/>
    <property type="molecule type" value="Genomic_DNA"/>
</dbReference>
<dbReference type="InterPro" id="IPR032311">
    <property type="entry name" value="DUF4982"/>
</dbReference>
<dbReference type="InterPro" id="IPR006102">
    <property type="entry name" value="Ig-like_GH2"/>
</dbReference>
<dbReference type="GO" id="GO:0004553">
    <property type="term" value="F:hydrolase activity, hydrolyzing O-glycosyl compounds"/>
    <property type="evidence" value="ECO:0007669"/>
    <property type="project" value="InterPro"/>
</dbReference>